<dbReference type="GO" id="GO:0008881">
    <property type="term" value="F:glutamate racemase activity"/>
    <property type="evidence" value="ECO:0007669"/>
    <property type="project" value="UniProtKB-EC"/>
</dbReference>
<dbReference type="AlphaFoldDB" id="A0A6J7RP91"/>
<sequence>MVQPIGMFDSGFGGLTVARAVIDLLPHEDLVYIGDTGRYPYGNKPAAEVQRFAHEIATSLVNDFDVKLIVVACNTAASVALEQLKETLPVPVVSVIEPGVSALVQTTRNKRVGVIGTVGTIDSGAYEHAVGAADASVSLVSAACPGLVEFVERGQTSGPEVTLLAQRLLAPIVDAGVDSLLLGCTHYPYLARVISDVMGPDVVLVSSGDETAFAVKKMLEVAELQEDTDRVGEHSFYSSGDPEWFAHLGRRLFGPELSDAQSWIVK</sequence>
<dbReference type="PANTHER" id="PTHR21198:SF2">
    <property type="entry name" value="GLUTAMATE RACEMASE"/>
    <property type="match status" value="1"/>
</dbReference>
<evidence type="ECO:0000313" key="7">
    <source>
        <dbReference type="EMBL" id="CAB5030645.1"/>
    </source>
</evidence>
<reference evidence="7" key="1">
    <citation type="submission" date="2020-05" db="EMBL/GenBank/DDBJ databases">
        <authorList>
            <person name="Chiriac C."/>
            <person name="Salcher M."/>
            <person name="Ghai R."/>
            <person name="Kavagutti S V."/>
        </authorList>
    </citation>
    <scope>NUCLEOTIDE SEQUENCE</scope>
</reference>
<dbReference type="EC" id="5.1.1.3" evidence="2"/>
<keyword evidence="6" id="KW-0961">Cell wall biogenesis/degradation</keyword>
<evidence type="ECO:0000256" key="1">
    <source>
        <dbReference type="ARBA" id="ARBA00001602"/>
    </source>
</evidence>
<dbReference type="Gene3D" id="3.40.50.1860">
    <property type="match status" value="2"/>
</dbReference>
<dbReference type="PROSITE" id="PS00924">
    <property type="entry name" value="ASP_GLU_RACEMASE_2"/>
    <property type="match status" value="1"/>
</dbReference>
<name>A0A6J7RP91_9ZZZZ</name>
<evidence type="ECO:0000256" key="5">
    <source>
        <dbReference type="ARBA" id="ARBA00023235"/>
    </source>
</evidence>
<accession>A0A6J7RP91</accession>
<evidence type="ECO:0000256" key="3">
    <source>
        <dbReference type="ARBA" id="ARBA00022960"/>
    </source>
</evidence>
<evidence type="ECO:0000256" key="4">
    <source>
        <dbReference type="ARBA" id="ARBA00022984"/>
    </source>
</evidence>
<evidence type="ECO:0000256" key="2">
    <source>
        <dbReference type="ARBA" id="ARBA00013090"/>
    </source>
</evidence>
<dbReference type="InterPro" id="IPR004391">
    <property type="entry name" value="Glu_race"/>
</dbReference>
<keyword evidence="4" id="KW-0573">Peptidoglycan synthesis</keyword>
<dbReference type="NCBIfam" id="TIGR00067">
    <property type="entry name" value="glut_race"/>
    <property type="match status" value="1"/>
</dbReference>
<organism evidence="7">
    <name type="scientific">freshwater metagenome</name>
    <dbReference type="NCBI Taxonomy" id="449393"/>
    <lineage>
        <taxon>unclassified sequences</taxon>
        <taxon>metagenomes</taxon>
        <taxon>ecological metagenomes</taxon>
    </lineage>
</organism>
<gene>
    <name evidence="7" type="ORF">UFOPK4098_01510</name>
</gene>
<dbReference type="FunFam" id="3.40.50.1860:FF:000001">
    <property type="entry name" value="Glutamate racemase"/>
    <property type="match status" value="1"/>
</dbReference>
<dbReference type="GO" id="GO:0008360">
    <property type="term" value="P:regulation of cell shape"/>
    <property type="evidence" value="ECO:0007669"/>
    <property type="project" value="UniProtKB-KW"/>
</dbReference>
<comment type="catalytic activity">
    <reaction evidence="1">
        <text>L-glutamate = D-glutamate</text>
        <dbReference type="Rhea" id="RHEA:12813"/>
        <dbReference type="ChEBI" id="CHEBI:29985"/>
        <dbReference type="ChEBI" id="CHEBI:29986"/>
        <dbReference type="EC" id="5.1.1.3"/>
    </reaction>
</comment>
<evidence type="ECO:0000256" key="6">
    <source>
        <dbReference type="ARBA" id="ARBA00023316"/>
    </source>
</evidence>
<dbReference type="SUPFAM" id="SSF53681">
    <property type="entry name" value="Aspartate/glutamate racemase"/>
    <property type="match status" value="2"/>
</dbReference>
<proteinExistence type="inferred from homology"/>
<dbReference type="HAMAP" id="MF_00258">
    <property type="entry name" value="Glu_racemase"/>
    <property type="match status" value="1"/>
</dbReference>
<dbReference type="PANTHER" id="PTHR21198">
    <property type="entry name" value="GLUTAMATE RACEMASE"/>
    <property type="match status" value="1"/>
</dbReference>
<protein>
    <recommendedName>
        <fullName evidence="2">glutamate racemase</fullName>
        <ecNumber evidence="2">5.1.1.3</ecNumber>
    </recommendedName>
</protein>
<dbReference type="Pfam" id="PF01177">
    <property type="entry name" value="Asp_Glu_race"/>
    <property type="match status" value="1"/>
</dbReference>
<dbReference type="EMBL" id="CAFBPN010000134">
    <property type="protein sequence ID" value="CAB5030645.1"/>
    <property type="molecule type" value="Genomic_DNA"/>
</dbReference>
<dbReference type="GO" id="GO:0071555">
    <property type="term" value="P:cell wall organization"/>
    <property type="evidence" value="ECO:0007669"/>
    <property type="project" value="UniProtKB-KW"/>
</dbReference>
<dbReference type="InterPro" id="IPR015942">
    <property type="entry name" value="Asp/Glu/hydantoin_racemase"/>
</dbReference>
<dbReference type="GO" id="GO:0009252">
    <property type="term" value="P:peptidoglycan biosynthetic process"/>
    <property type="evidence" value="ECO:0007669"/>
    <property type="project" value="UniProtKB-KW"/>
</dbReference>
<keyword evidence="5" id="KW-0413">Isomerase</keyword>
<keyword evidence="3" id="KW-0133">Cell shape</keyword>
<dbReference type="InterPro" id="IPR033134">
    <property type="entry name" value="Asp/Glu_racemase_AS_2"/>
</dbReference>
<dbReference type="InterPro" id="IPR001920">
    <property type="entry name" value="Asp/Glu_race"/>
</dbReference>